<dbReference type="NCBIfam" id="TIGR04552">
    <property type="entry name" value="TIGR04552 family protein"/>
    <property type="match status" value="1"/>
</dbReference>
<dbReference type="KEGG" id="acp:A2cp1_3453"/>
<dbReference type="InterPro" id="IPR030824">
    <property type="entry name" value="CHP04562"/>
</dbReference>
<feature type="compositionally biased region" description="Basic and acidic residues" evidence="1">
    <location>
        <begin position="270"/>
        <end position="283"/>
    </location>
</feature>
<protein>
    <recommendedName>
        <fullName evidence="4">TIGR04552 family protein</fullName>
    </recommendedName>
</protein>
<name>B8J5C1_ANAD2</name>
<evidence type="ECO:0000313" key="3">
    <source>
        <dbReference type="Proteomes" id="UP000007089"/>
    </source>
</evidence>
<gene>
    <name evidence="2" type="ordered locus">A2cp1_3453</name>
</gene>
<evidence type="ECO:0000313" key="2">
    <source>
        <dbReference type="EMBL" id="ACL66783.1"/>
    </source>
</evidence>
<dbReference type="EMBL" id="CP001359">
    <property type="protein sequence ID" value="ACL66783.1"/>
    <property type="molecule type" value="Genomic_DNA"/>
</dbReference>
<dbReference type="AlphaFoldDB" id="B8J5C1"/>
<sequence>MPFELKQPKQPSVPGALYRPLEEMGLAELEALRLVLRGGSVVDWRRLDFTTAAEVDEFLGLNLFDLEDPRDERRLRAILGQAVEYLRHAFGYRVADPVAMPDDVRDLFLLASGVAEPRKYRRIACVVLKVMHVIHHLEARELLFRTPTRESDLSERVDRRIMGEAARMRAGGMPILEFAGSVKARGSLVTKLIAKKESVAAQIFDRVRYRIVTETPEQIAPVVLHLTRTLFPFNYTVPGQTQNSLVRFVDLLKRHPRGAEIGGQLQLPPDLERRDPSEPRNEFSGRGYRVLNFVVDLPVRIDDLLPPLDPMADELGRIVFSLVEFQVVDRATAIANEAGDSSHDRYKRRQLKRVLRRLSRGLVVPKRRRRGGS</sequence>
<dbReference type="Proteomes" id="UP000007089">
    <property type="component" value="Chromosome"/>
</dbReference>
<keyword evidence="3" id="KW-1185">Reference proteome</keyword>
<organism evidence="2 3">
    <name type="scientific">Anaeromyxobacter dehalogenans (strain ATCC BAA-258 / DSM 21875 / 2CP-1)</name>
    <dbReference type="NCBI Taxonomy" id="455488"/>
    <lineage>
        <taxon>Bacteria</taxon>
        <taxon>Pseudomonadati</taxon>
        <taxon>Myxococcota</taxon>
        <taxon>Myxococcia</taxon>
        <taxon>Myxococcales</taxon>
        <taxon>Cystobacterineae</taxon>
        <taxon>Anaeromyxobacteraceae</taxon>
        <taxon>Anaeromyxobacter</taxon>
    </lineage>
</organism>
<proteinExistence type="predicted"/>
<evidence type="ECO:0008006" key="4">
    <source>
        <dbReference type="Google" id="ProtNLM"/>
    </source>
</evidence>
<reference evidence="2" key="1">
    <citation type="submission" date="2009-01" db="EMBL/GenBank/DDBJ databases">
        <title>Complete sequence of Anaeromyxobacter dehalogenans 2CP-1.</title>
        <authorList>
            <consortium name="US DOE Joint Genome Institute"/>
            <person name="Lucas S."/>
            <person name="Copeland A."/>
            <person name="Lapidus A."/>
            <person name="Glavina del Rio T."/>
            <person name="Dalin E."/>
            <person name="Tice H."/>
            <person name="Bruce D."/>
            <person name="Goodwin L."/>
            <person name="Pitluck S."/>
            <person name="Saunders E."/>
            <person name="Brettin T."/>
            <person name="Detter J.C."/>
            <person name="Han C."/>
            <person name="Larimer F."/>
            <person name="Land M."/>
            <person name="Hauser L."/>
            <person name="Kyrpides N."/>
            <person name="Ovchinnikova G."/>
            <person name="Beliaev A.S."/>
            <person name="Richardson P."/>
        </authorList>
    </citation>
    <scope>NUCLEOTIDE SEQUENCE</scope>
    <source>
        <strain evidence="2">2CP-1</strain>
    </source>
</reference>
<dbReference type="HOGENOM" id="CLU_773321_0_0_7"/>
<evidence type="ECO:0000256" key="1">
    <source>
        <dbReference type="SAM" id="MobiDB-lite"/>
    </source>
</evidence>
<dbReference type="NCBIfam" id="TIGR04562">
    <property type="entry name" value="TIGR04552 family protein"/>
    <property type="match status" value="1"/>
</dbReference>
<feature type="region of interest" description="Disordered" evidence="1">
    <location>
        <begin position="263"/>
        <end position="283"/>
    </location>
</feature>
<accession>B8J5C1</accession>
<dbReference type="RefSeq" id="WP_015934587.1">
    <property type="nucleotide sequence ID" value="NC_011891.1"/>
</dbReference>